<evidence type="ECO:0000313" key="4">
    <source>
        <dbReference type="Proteomes" id="UP000035860"/>
    </source>
</evidence>
<dbReference type="PANTHER" id="PTHR40547:SF1">
    <property type="entry name" value="SLL0298 PROTEIN"/>
    <property type="match status" value="1"/>
</dbReference>
<dbReference type="OrthoDB" id="9786029at2"/>
<feature type="transmembrane region" description="Helical" evidence="1">
    <location>
        <begin position="41"/>
        <end position="57"/>
    </location>
</feature>
<dbReference type="Proteomes" id="UP000035860">
    <property type="component" value="Unassembled WGS sequence"/>
</dbReference>
<dbReference type="EMBL" id="AOMT01000022">
    <property type="protein sequence ID" value="KDN25201.1"/>
    <property type="molecule type" value="Genomic_DNA"/>
</dbReference>
<name>A0A066UCU4_9GAMM</name>
<keyword evidence="1" id="KW-0812">Transmembrane</keyword>
<evidence type="ECO:0000259" key="2">
    <source>
        <dbReference type="Pfam" id="PF09835"/>
    </source>
</evidence>
<sequence>MPKQKLKKWLPTPEKLRESRVIGWFAPFLADPRLWQMNRGALTRAVCIGVLCAFFPLPGQMPLAIAGALLLRANIPMAVALTWITNPLTTIPVFWLAYSVGAFLIGEPMIGIRTVGVIVTDFSLWMTGHGVNPFSNHLFSLKAFITGLIVCGVVTSIVMGLLFNFVLQYRIVASWQKRPGYNASAPRFETQKGHKLRDAKDNDPEDFSI</sequence>
<organism evidence="3 4">
    <name type="scientific">Moraxella bovoculi 237</name>
    <dbReference type="NCBI Taxonomy" id="743974"/>
    <lineage>
        <taxon>Bacteria</taxon>
        <taxon>Pseudomonadati</taxon>
        <taxon>Pseudomonadota</taxon>
        <taxon>Gammaproteobacteria</taxon>
        <taxon>Moraxellales</taxon>
        <taxon>Moraxellaceae</taxon>
        <taxon>Moraxella</taxon>
    </lineage>
</organism>
<keyword evidence="1" id="KW-1133">Transmembrane helix</keyword>
<protein>
    <recommendedName>
        <fullName evidence="2">DUF2062 domain-containing protein</fullName>
    </recommendedName>
</protein>
<feature type="domain" description="DUF2062" evidence="2">
    <location>
        <begin position="24"/>
        <end position="175"/>
    </location>
</feature>
<feature type="transmembrane region" description="Helical" evidence="1">
    <location>
        <begin position="139"/>
        <end position="167"/>
    </location>
</feature>
<comment type="caution">
    <text evidence="3">The sequence shown here is derived from an EMBL/GenBank/DDBJ whole genome shotgun (WGS) entry which is preliminary data.</text>
</comment>
<reference evidence="3 4" key="1">
    <citation type="journal article" date="2014" name="Genome Announc.">
        <title>Draft Genome Sequence of Moraxella bovoculi Strain 237T (ATCC BAA-1259T) Isolated from a Calf with Infectious Bovine Keratoconjunctivitis.</title>
        <authorList>
            <person name="Calcutt M.J."/>
            <person name="Foecking M.F."/>
            <person name="Martin N.T."/>
            <person name="Mhlanga-Mutangadura T."/>
            <person name="Reilly T.J."/>
        </authorList>
    </citation>
    <scope>NUCLEOTIDE SEQUENCE [LARGE SCALE GENOMIC DNA]</scope>
    <source>
        <strain evidence="3 4">237</strain>
    </source>
</reference>
<evidence type="ECO:0000256" key="1">
    <source>
        <dbReference type="SAM" id="Phobius"/>
    </source>
</evidence>
<dbReference type="eggNOG" id="COG3216">
    <property type="taxonomic scope" value="Bacteria"/>
</dbReference>
<dbReference type="InterPro" id="IPR018639">
    <property type="entry name" value="DUF2062"/>
</dbReference>
<keyword evidence="1" id="KW-0472">Membrane</keyword>
<accession>A0A066UCU4</accession>
<dbReference type="RefSeq" id="WP_046697949.1">
    <property type="nucleotide sequence ID" value="NZ_AOMT01000022.1"/>
</dbReference>
<gene>
    <name evidence="3" type="ORF">MBO_05319</name>
</gene>
<dbReference type="Pfam" id="PF09835">
    <property type="entry name" value="DUF2062"/>
    <property type="match status" value="1"/>
</dbReference>
<proteinExistence type="predicted"/>
<keyword evidence="4" id="KW-1185">Reference proteome</keyword>
<dbReference type="PANTHER" id="PTHR40547">
    <property type="entry name" value="SLL0298 PROTEIN"/>
    <property type="match status" value="1"/>
</dbReference>
<dbReference type="AlphaFoldDB" id="A0A066UCU4"/>
<evidence type="ECO:0000313" key="3">
    <source>
        <dbReference type="EMBL" id="KDN25201.1"/>
    </source>
</evidence>